<dbReference type="InterPro" id="IPR003754">
    <property type="entry name" value="4pyrrol_synth_uPrphyn_synth"/>
</dbReference>
<dbReference type="Proteomes" id="UP001549691">
    <property type="component" value="Unassembled WGS sequence"/>
</dbReference>
<keyword evidence="5 9" id="KW-0627">Porphyrin biosynthesis</keyword>
<accession>A0ABV2TJP8</accession>
<comment type="caution">
    <text evidence="11">The sequence shown here is derived from an EMBL/GenBank/DDBJ whole genome shotgun (WGS) entry which is preliminary data.</text>
</comment>
<name>A0ABV2TJP8_9RHOO</name>
<evidence type="ECO:0000256" key="8">
    <source>
        <dbReference type="ARBA" id="ARBA00048617"/>
    </source>
</evidence>
<evidence type="ECO:0000256" key="7">
    <source>
        <dbReference type="ARBA" id="ARBA00040167"/>
    </source>
</evidence>
<evidence type="ECO:0000256" key="9">
    <source>
        <dbReference type="RuleBase" id="RU366031"/>
    </source>
</evidence>
<gene>
    <name evidence="11" type="ORF">ABXR19_08110</name>
</gene>
<feature type="domain" description="Tetrapyrrole biosynthesis uroporphyrinogen III synthase" evidence="10">
    <location>
        <begin position="21"/>
        <end position="231"/>
    </location>
</feature>
<evidence type="ECO:0000256" key="4">
    <source>
        <dbReference type="ARBA" id="ARBA00023239"/>
    </source>
</evidence>
<dbReference type="CDD" id="cd06578">
    <property type="entry name" value="HemD"/>
    <property type="match status" value="1"/>
</dbReference>
<dbReference type="GO" id="GO:0004852">
    <property type="term" value="F:uroporphyrinogen-III synthase activity"/>
    <property type="evidence" value="ECO:0007669"/>
    <property type="project" value="UniProtKB-EC"/>
</dbReference>
<comment type="function">
    <text evidence="6 9">Catalyzes cyclization of the linear tetrapyrrole, hydroxymethylbilane, to the macrocyclic uroporphyrinogen III.</text>
</comment>
<reference evidence="11 12" key="1">
    <citation type="submission" date="2024-07" db="EMBL/GenBank/DDBJ databases">
        <title>Uliginosibacterium flavum JJ3220;KACC:17644.</title>
        <authorList>
            <person name="Kim M.K."/>
        </authorList>
    </citation>
    <scope>NUCLEOTIDE SEQUENCE [LARGE SCALE GENOMIC DNA]</scope>
    <source>
        <strain evidence="11 12">KACC:17644</strain>
    </source>
</reference>
<sequence length="252" mass="26328">MLPLAGRCIVMTRPAGQAEGLARELQALGAEVLNFPVIAIEAADPAPLRALDLADFDLAFFVSPNAVEQAFKIRLPEEWPSALRVATVGPASARALAQQGYASVISPQSGFDSEAVLALPEFSSAAVAGKRVLLLRGEGGRDLLADTLRERGAMVEQVSCYRRVCAPLDPAPLLARFARGELAALVFSASEGLRFFLEISGETGREMLRVLPCFAPHPRICAALQAAGAPAPILTEAGDVGIATGIASGLGL</sequence>
<evidence type="ECO:0000256" key="6">
    <source>
        <dbReference type="ARBA" id="ARBA00037589"/>
    </source>
</evidence>
<comment type="similarity">
    <text evidence="2 9">Belongs to the uroporphyrinogen-III synthase family.</text>
</comment>
<evidence type="ECO:0000256" key="2">
    <source>
        <dbReference type="ARBA" id="ARBA00008133"/>
    </source>
</evidence>
<dbReference type="PANTHER" id="PTHR38042">
    <property type="entry name" value="UROPORPHYRINOGEN-III SYNTHASE, CHLOROPLASTIC"/>
    <property type="match status" value="1"/>
</dbReference>
<keyword evidence="4 9" id="KW-0456">Lyase</keyword>
<organism evidence="11 12">
    <name type="scientific">Uliginosibacterium flavum</name>
    <dbReference type="NCBI Taxonomy" id="1396831"/>
    <lineage>
        <taxon>Bacteria</taxon>
        <taxon>Pseudomonadati</taxon>
        <taxon>Pseudomonadota</taxon>
        <taxon>Betaproteobacteria</taxon>
        <taxon>Rhodocyclales</taxon>
        <taxon>Zoogloeaceae</taxon>
        <taxon>Uliginosibacterium</taxon>
    </lineage>
</organism>
<evidence type="ECO:0000313" key="12">
    <source>
        <dbReference type="Proteomes" id="UP001549691"/>
    </source>
</evidence>
<dbReference type="InterPro" id="IPR036108">
    <property type="entry name" value="4pyrrol_syn_uPrphyn_synt_sf"/>
</dbReference>
<dbReference type="RefSeq" id="WP_354600614.1">
    <property type="nucleotide sequence ID" value="NZ_JBEWZI010000007.1"/>
</dbReference>
<evidence type="ECO:0000259" key="10">
    <source>
        <dbReference type="Pfam" id="PF02602"/>
    </source>
</evidence>
<dbReference type="EMBL" id="JBEWZI010000007">
    <property type="protein sequence ID" value="MET7014152.1"/>
    <property type="molecule type" value="Genomic_DNA"/>
</dbReference>
<evidence type="ECO:0000256" key="1">
    <source>
        <dbReference type="ARBA" id="ARBA00004772"/>
    </source>
</evidence>
<dbReference type="Pfam" id="PF02602">
    <property type="entry name" value="HEM4"/>
    <property type="match status" value="1"/>
</dbReference>
<protein>
    <recommendedName>
        <fullName evidence="7 9">Uroporphyrinogen-III synthase</fullName>
        <ecNumber evidence="3 9">4.2.1.75</ecNumber>
    </recommendedName>
</protein>
<dbReference type="PANTHER" id="PTHR38042:SF1">
    <property type="entry name" value="UROPORPHYRINOGEN-III SYNTHASE, CHLOROPLASTIC"/>
    <property type="match status" value="1"/>
</dbReference>
<comment type="catalytic activity">
    <reaction evidence="8 9">
        <text>hydroxymethylbilane = uroporphyrinogen III + H2O</text>
        <dbReference type="Rhea" id="RHEA:18965"/>
        <dbReference type="ChEBI" id="CHEBI:15377"/>
        <dbReference type="ChEBI" id="CHEBI:57308"/>
        <dbReference type="ChEBI" id="CHEBI:57845"/>
        <dbReference type="EC" id="4.2.1.75"/>
    </reaction>
</comment>
<dbReference type="EC" id="4.2.1.75" evidence="3 9"/>
<proteinExistence type="inferred from homology"/>
<evidence type="ECO:0000313" key="11">
    <source>
        <dbReference type="EMBL" id="MET7014152.1"/>
    </source>
</evidence>
<evidence type="ECO:0000256" key="3">
    <source>
        <dbReference type="ARBA" id="ARBA00013109"/>
    </source>
</evidence>
<evidence type="ECO:0000256" key="5">
    <source>
        <dbReference type="ARBA" id="ARBA00023244"/>
    </source>
</evidence>
<comment type="pathway">
    <text evidence="1 9">Porphyrin-containing compound metabolism; protoporphyrin-IX biosynthesis; coproporphyrinogen-III from 5-aminolevulinate: step 3/4.</text>
</comment>
<keyword evidence="12" id="KW-1185">Reference proteome</keyword>
<dbReference type="SUPFAM" id="SSF69618">
    <property type="entry name" value="HemD-like"/>
    <property type="match status" value="1"/>
</dbReference>
<dbReference type="InterPro" id="IPR039793">
    <property type="entry name" value="UROS/Hem4"/>
</dbReference>
<dbReference type="Gene3D" id="3.40.50.10090">
    <property type="match status" value="2"/>
</dbReference>